<sequence>NVWCGLLDGCIVGPYFIEGNLTGEAYLNLLQNELPEMLENINLHTVQNMWIQQDGA</sequence>
<gene>
    <name evidence="1" type="ORF">EAG_00064</name>
</gene>
<dbReference type="EMBL" id="GL444603">
    <property type="protein sequence ID" value="EFN60832.1"/>
    <property type="molecule type" value="Genomic_DNA"/>
</dbReference>
<dbReference type="PANTHER" id="PTHR47326:SF1">
    <property type="entry name" value="HTH PSQ-TYPE DOMAIN-CONTAINING PROTEIN"/>
    <property type="match status" value="1"/>
</dbReference>
<keyword evidence="2" id="KW-1185">Reference proteome</keyword>
<dbReference type="Proteomes" id="UP000000311">
    <property type="component" value="Unassembled WGS sequence"/>
</dbReference>
<reference evidence="1 2" key="1">
    <citation type="journal article" date="2010" name="Science">
        <title>Genomic comparison of the ants Camponotus floridanus and Harpegnathos saltator.</title>
        <authorList>
            <person name="Bonasio R."/>
            <person name="Zhang G."/>
            <person name="Ye C."/>
            <person name="Mutti N.S."/>
            <person name="Fang X."/>
            <person name="Qin N."/>
            <person name="Donahue G."/>
            <person name="Yang P."/>
            <person name="Li Q."/>
            <person name="Li C."/>
            <person name="Zhang P."/>
            <person name="Huang Z."/>
            <person name="Berger S.L."/>
            <person name="Reinberg D."/>
            <person name="Wang J."/>
            <person name="Liebig J."/>
        </authorList>
    </citation>
    <scope>NUCLEOTIDE SEQUENCE [LARGE SCALE GENOMIC DNA]</scope>
    <source>
        <strain evidence="2">C129</strain>
    </source>
</reference>
<dbReference type="Gene3D" id="3.30.420.10">
    <property type="entry name" value="Ribonuclease H-like superfamily/Ribonuclease H"/>
    <property type="match status" value="1"/>
</dbReference>
<feature type="non-terminal residue" evidence="1">
    <location>
        <position position="1"/>
    </location>
</feature>
<name>E2B0F7_CAMFO</name>
<organism evidence="2">
    <name type="scientific">Camponotus floridanus</name>
    <name type="common">Florida carpenter ant</name>
    <dbReference type="NCBI Taxonomy" id="104421"/>
    <lineage>
        <taxon>Eukaryota</taxon>
        <taxon>Metazoa</taxon>
        <taxon>Ecdysozoa</taxon>
        <taxon>Arthropoda</taxon>
        <taxon>Hexapoda</taxon>
        <taxon>Insecta</taxon>
        <taxon>Pterygota</taxon>
        <taxon>Neoptera</taxon>
        <taxon>Endopterygota</taxon>
        <taxon>Hymenoptera</taxon>
        <taxon>Apocrita</taxon>
        <taxon>Aculeata</taxon>
        <taxon>Formicoidea</taxon>
        <taxon>Formicidae</taxon>
        <taxon>Formicinae</taxon>
        <taxon>Camponotus</taxon>
    </lineage>
</organism>
<protein>
    <submittedName>
        <fullName evidence="1">Uncharacterized protein</fullName>
    </submittedName>
</protein>
<dbReference type="InterPro" id="IPR036397">
    <property type="entry name" value="RNaseH_sf"/>
</dbReference>
<dbReference type="OMA" id="TRESMWS"/>
<dbReference type="AlphaFoldDB" id="E2B0F7"/>
<dbReference type="GO" id="GO:0003676">
    <property type="term" value="F:nucleic acid binding"/>
    <property type="evidence" value="ECO:0007669"/>
    <property type="project" value="InterPro"/>
</dbReference>
<feature type="non-terminal residue" evidence="1">
    <location>
        <position position="56"/>
    </location>
</feature>
<proteinExistence type="predicted"/>
<evidence type="ECO:0000313" key="1">
    <source>
        <dbReference type="EMBL" id="EFN60832.1"/>
    </source>
</evidence>
<dbReference type="PANTHER" id="PTHR47326">
    <property type="entry name" value="TRANSPOSABLE ELEMENT TC3 TRANSPOSASE-LIKE PROTEIN"/>
    <property type="match status" value="1"/>
</dbReference>
<accession>E2B0F7</accession>
<evidence type="ECO:0000313" key="2">
    <source>
        <dbReference type="Proteomes" id="UP000000311"/>
    </source>
</evidence>
<dbReference type="InParanoid" id="E2B0F7"/>